<dbReference type="EMBL" id="WBKB01000007">
    <property type="protein sequence ID" value="KAB1641937.1"/>
    <property type="molecule type" value="Genomic_DNA"/>
</dbReference>
<keyword evidence="3" id="KW-1185">Reference proteome</keyword>
<comment type="caution">
    <text evidence="2">The sequence shown here is derived from an EMBL/GenBank/DDBJ whole genome shotgun (WGS) entry which is preliminary data.</text>
</comment>
<sequence>MTEAMHPAAPSLTFFASITVDVDAPISIGNTAHGGRKIIPIRGGTVTGDGWSGKLLDAGADFQLYPSAEIAELTAMYVIEATDGTTIFVDNHALRTGAPEDLEALVSGKHVDPAKIYFRFATRLSADASSPFAWVNSRLFVGTGTRQPETVRLDFFVVN</sequence>
<dbReference type="RefSeq" id="WP_158052887.1">
    <property type="nucleotide sequence ID" value="NZ_WBKB01000007.1"/>
</dbReference>
<evidence type="ECO:0000313" key="2">
    <source>
        <dbReference type="EMBL" id="KAB1641937.1"/>
    </source>
</evidence>
<name>A0A7J5B8Z4_9MICO</name>
<dbReference type="Proteomes" id="UP000433493">
    <property type="component" value="Unassembled WGS sequence"/>
</dbReference>
<reference evidence="2 3" key="1">
    <citation type="submission" date="2019-09" db="EMBL/GenBank/DDBJ databases">
        <title>Phylogeny of genus Pseudoclavibacter and closely related genus.</title>
        <authorList>
            <person name="Li Y."/>
        </authorList>
    </citation>
    <scope>NUCLEOTIDE SEQUENCE [LARGE SCALE GENOMIC DNA]</scope>
    <source>
        <strain evidence="2 3">KCTC 13959</strain>
    </source>
</reference>
<organism evidence="2 3">
    <name type="scientific">Gulosibacter chungangensis</name>
    <dbReference type="NCBI Taxonomy" id="979746"/>
    <lineage>
        <taxon>Bacteria</taxon>
        <taxon>Bacillati</taxon>
        <taxon>Actinomycetota</taxon>
        <taxon>Actinomycetes</taxon>
        <taxon>Micrococcales</taxon>
        <taxon>Microbacteriaceae</taxon>
        <taxon>Gulosibacter</taxon>
    </lineage>
</organism>
<protein>
    <recommendedName>
        <fullName evidence="1">UPF0311 protein F8O05_11505</fullName>
    </recommendedName>
</protein>
<gene>
    <name evidence="2" type="ORF">F8O05_11505</name>
</gene>
<dbReference type="AlphaFoldDB" id="A0A7J5B8Z4"/>
<accession>A0A7J5B8Z4</accession>
<evidence type="ECO:0000313" key="3">
    <source>
        <dbReference type="Proteomes" id="UP000433493"/>
    </source>
</evidence>
<dbReference type="Gene3D" id="2.40.160.20">
    <property type="match status" value="1"/>
</dbReference>
<dbReference type="PANTHER" id="PTHR37315">
    <property type="entry name" value="UPF0311 PROTEIN BLR7842"/>
    <property type="match status" value="1"/>
</dbReference>
<dbReference type="OrthoDB" id="3368702at2"/>
<dbReference type="PANTHER" id="PTHR37315:SF1">
    <property type="entry name" value="UPF0311 PROTEIN BLR7842"/>
    <property type="match status" value="1"/>
</dbReference>
<comment type="similarity">
    <text evidence="1">Belongs to the UPF0311 family.</text>
</comment>
<dbReference type="HAMAP" id="MF_00775">
    <property type="entry name" value="UPF0311"/>
    <property type="match status" value="1"/>
</dbReference>
<evidence type="ECO:0000256" key="1">
    <source>
        <dbReference type="HAMAP-Rule" id="MF_00775"/>
    </source>
</evidence>
<proteinExistence type="inferred from homology"/>
<dbReference type="Pfam" id="PF11578">
    <property type="entry name" value="DUF3237"/>
    <property type="match status" value="1"/>
</dbReference>
<dbReference type="InterPro" id="IPR020915">
    <property type="entry name" value="UPF0311"/>
</dbReference>